<proteinExistence type="inferred from homology"/>
<evidence type="ECO:0000256" key="19">
    <source>
        <dbReference type="SAM" id="Phobius"/>
    </source>
</evidence>
<comment type="caution">
    <text evidence="22">The sequence shown here is derived from an EMBL/GenBank/DDBJ whole genome shotgun (WGS) entry which is preliminary data.</text>
</comment>
<dbReference type="InterPro" id="IPR034227">
    <property type="entry name" value="CuRO_UO_II"/>
</dbReference>
<evidence type="ECO:0000256" key="15">
    <source>
        <dbReference type="ARBA" id="ARBA00030074"/>
    </source>
</evidence>
<dbReference type="InterPro" id="IPR045187">
    <property type="entry name" value="CcO_II"/>
</dbReference>
<organism evidence="22 23">
    <name type="scientific">Lysobacter capsici AZ78</name>
    <dbReference type="NCBI Taxonomy" id="1444315"/>
    <lineage>
        <taxon>Bacteria</taxon>
        <taxon>Pseudomonadati</taxon>
        <taxon>Pseudomonadota</taxon>
        <taxon>Gammaproteobacteria</taxon>
        <taxon>Lysobacterales</taxon>
        <taxon>Lysobacteraceae</taxon>
        <taxon>Lysobacter</taxon>
    </lineage>
</organism>
<dbReference type="InterPro" id="IPR011759">
    <property type="entry name" value="Cyt_c_oxidase_su2_TM_dom"/>
</dbReference>
<dbReference type="AlphaFoldDB" id="A0A108U5J3"/>
<evidence type="ECO:0000256" key="14">
    <source>
        <dbReference type="ARBA" id="ARBA00023288"/>
    </source>
</evidence>
<keyword evidence="10 19" id="KW-1133">Transmembrane helix</keyword>
<evidence type="ECO:0000256" key="4">
    <source>
        <dbReference type="ARBA" id="ARBA00022448"/>
    </source>
</evidence>
<feature type="transmembrane region" description="Helical" evidence="19">
    <location>
        <begin position="50"/>
        <end position="68"/>
    </location>
</feature>
<dbReference type="EMBL" id="JAJA02000001">
    <property type="protein sequence ID" value="KWS02957.1"/>
    <property type="molecule type" value="Genomic_DNA"/>
</dbReference>
<dbReference type="GO" id="GO:0005886">
    <property type="term" value="C:plasma membrane"/>
    <property type="evidence" value="ECO:0007669"/>
    <property type="project" value="UniProtKB-SubCell"/>
</dbReference>
<evidence type="ECO:0000259" key="20">
    <source>
        <dbReference type="PROSITE" id="PS50857"/>
    </source>
</evidence>
<dbReference type="PANTHER" id="PTHR22888:SF18">
    <property type="entry name" value="CYTOCHROME BO(3) UBIQUINOL OXIDASE SUBUNIT 2"/>
    <property type="match status" value="1"/>
</dbReference>
<feature type="domain" description="Cytochrome oxidase subunit II transmembrane region profile" evidence="21">
    <location>
        <begin position="58"/>
        <end position="155"/>
    </location>
</feature>
<dbReference type="Gene3D" id="2.60.40.420">
    <property type="entry name" value="Cupredoxins - blue copper proteins"/>
    <property type="match status" value="1"/>
</dbReference>
<dbReference type="RefSeq" id="WP_235592175.1">
    <property type="nucleotide sequence ID" value="NZ_JAJA02000001.1"/>
</dbReference>
<evidence type="ECO:0000256" key="2">
    <source>
        <dbReference type="ARBA" id="ARBA00007866"/>
    </source>
</evidence>
<evidence type="ECO:0000256" key="17">
    <source>
        <dbReference type="ARBA" id="ARBA00031885"/>
    </source>
</evidence>
<dbReference type="Pfam" id="PF06481">
    <property type="entry name" value="COX_ARM"/>
    <property type="match status" value="1"/>
</dbReference>
<dbReference type="InterPro" id="IPR036257">
    <property type="entry name" value="Cyt_c_oxidase_su2_TM_sf"/>
</dbReference>
<comment type="similarity">
    <text evidence="2">Belongs to the cytochrome c oxidase subunit 2 family.</text>
</comment>
<dbReference type="PROSITE" id="PS50857">
    <property type="entry name" value="COX2_CUA"/>
    <property type="match status" value="1"/>
</dbReference>
<evidence type="ECO:0000256" key="8">
    <source>
        <dbReference type="ARBA" id="ARBA00022729"/>
    </source>
</evidence>
<keyword evidence="6" id="KW-0679">Respiratory chain</keyword>
<keyword evidence="13" id="KW-0564">Palmitate</keyword>
<gene>
    <name evidence="22" type="ORF">AZ78_0503</name>
</gene>
<keyword evidence="5" id="KW-1003">Cell membrane</keyword>
<evidence type="ECO:0000313" key="23">
    <source>
        <dbReference type="Proteomes" id="UP000023435"/>
    </source>
</evidence>
<dbReference type="PANTHER" id="PTHR22888">
    <property type="entry name" value="CYTOCHROME C OXIDASE, SUBUNIT II"/>
    <property type="match status" value="1"/>
</dbReference>
<sequence>MTMVKSLLSRLLSRHPPAAGALGDGAPSRGLRSSRTPAARTFLNRTFRSLLAIATLALLAGCNTLVLNPPGDVAAQQGDLIVVSTVLMLLIIVPVIGLTLFFAWRYRASNKSATYKPDWDHSTQLELLIWAAPLLIIIVLGAITWVSTHTLDPYRPLHRVAAGRPVPADVKPLVVEVVALDWKWLFLYPEQNIATVNELAAPVDRPIHFKITASTVMNSFYIPALAGQIYAMPGMETQLHAVMNAPGNYEGFSANYSGAGFSGMRFRFHGMDQAGFDQWVAQNRASGNTLQRADYLKLEMPSEKEPVRRYGAVAPGLYKAILNRCVDSSKMCMDEMMMIDASGGLGLNTNALAPRRKGDLRGGPVVTSAMCVTEPTATPNWGVASLAP</sequence>
<dbReference type="InterPro" id="IPR006333">
    <property type="entry name" value="Cyt_o_ubiquinol_oxidase_su2"/>
</dbReference>
<evidence type="ECO:0000256" key="16">
    <source>
        <dbReference type="ARBA" id="ARBA00030198"/>
    </source>
</evidence>
<evidence type="ECO:0000256" key="5">
    <source>
        <dbReference type="ARBA" id="ARBA00022475"/>
    </source>
</evidence>
<feature type="transmembrane region" description="Helical" evidence="19">
    <location>
        <begin position="125"/>
        <end position="146"/>
    </location>
</feature>
<evidence type="ECO:0000256" key="11">
    <source>
        <dbReference type="ARBA" id="ARBA00023002"/>
    </source>
</evidence>
<dbReference type="SUPFAM" id="SSF49503">
    <property type="entry name" value="Cupredoxins"/>
    <property type="match status" value="1"/>
</dbReference>
<evidence type="ECO:0000256" key="1">
    <source>
        <dbReference type="ARBA" id="ARBA00004651"/>
    </source>
</evidence>
<keyword evidence="12 19" id="KW-0472">Membrane</keyword>
<evidence type="ECO:0000259" key="21">
    <source>
        <dbReference type="PROSITE" id="PS50999"/>
    </source>
</evidence>
<dbReference type="GO" id="GO:0042773">
    <property type="term" value="P:ATP synthesis coupled electron transport"/>
    <property type="evidence" value="ECO:0007669"/>
    <property type="project" value="TreeGrafter"/>
</dbReference>
<comment type="subcellular location">
    <subcellularLocation>
        <location evidence="1">Cell membrane</location>
        <topology evidence="1">Multi-pass membrane protein</topology>
    </subcellularLocation>
</comment>
<keyword evidence="14" id="KW-0449">Lipoprotein</keyword>
<dbReference type="GO" id="GO:0005507">
    <property type="term" value="F:copper ion binding"/>
    <property type="evidence" value="ECO:0007669"/>
    <property type="project" value="InterPro"/>
</dbReference>
<accession>A0A108U5J3</accession>
<dbReference type="InterPro" id="IPR002429">
    <property type="entry name" value="CcO_II-like_C"/>
</dbReference>
<evidence type="ECO:0000256" key="3">
    <source>
        <dbReference type="ARBA" id="ARBA00014692"/>
    </source>
</evidence>
<dbReference type="GO" id="GO:0009486">
    <property type="term" value="F:cytochrome bo3 ubiquinol oxidase activity"/>
    <property type="evidence" value="ECO:0007669"/>
    <property type="project" value="InterPro"/>
</dbReference>
<dbReference type="Gene3D" id="1.10.287.90">
    <property type="match status" value="1"/>
</dbReference>
<keyword evidence="11 22" id="KW-0560">Oxidoreductase</keyword>
<evidence type="ECO:0000256" key="18">
    <source>
        <dbReference type="ARBA" id="ARBA00032187"/>
    </source>
</evidence>
<dbReference type="SUPFAM" id="SSF81464">
    <property type="entry name" value="Cytochrome c oxidase subunit II-like, transmembrane region"/>
    <property type="match status" value="1"/>
</dbReference>
<evidence type="ECO:0000256" key="6">
    <source>
        <dbReference type="ARBA" id="ARBA00022660"/>
    </source>
</evidence>
<dbReference type="InterPro" id="IPR008972">
    <property type="entry name" value="Cupredoxin"/>
</dbReference>
<evidence type="ECO:0000313" key="22">
    <source>
        <dbReference type="EMBL" id="KWS02957.1"/>
    </source>
</evidence>
<keyword evidence="23" id="KW-1185">Reference proteome</keyword>
<evidence type="ECO:0000256" key="10">
    <source>
        <dbReference type="ARBA" id="ARBA00022989"/>
    </source>
</evidence>
<evidence type="ECO:0000256" key="9">
    <source>
        <dbReference type="ARBA" id="ARBA00022982"/>
    </source>
</evidence>
<keyword evidence="7 19" id="KW-0812">Transmembrane</keyword>
<dbReference type="PROSITE" id="PS50999">
    <property type="entry name" value="COX2_TM"/>
    <property type="match status" value="1"/>
</dbReference>
<dbReference type="NCBIfam" id="TIGR01433">
    <property type="entry name" value="CyoA"/>
    <property type="match status" value="1"/>
</dbReference>
<feature type="transmembrane region" description="Helical" evidence="19">
    <location>
        <begin position="80"/>
        <end position="104"/>
    </location>
</feature>
<keyword evidence="8" id="KW-0732">Signal</keyword>
<evidence type="ECO:0000256" key="7">
    <source>
        <dbReference type="ARBA" id="ARBA00022692"/>
    </source>
</evidence>
<dbReference type="InterPro" id="IPR010514">
    <property type="entry name" value="COX_ARM"/>
</dbReference>
<reference evidence="22 23" key="1">
    <citation type="journal article" date="2014" name="Genome Announc.">
        <title>Draft Genome Sequence of Lysobacter capsici AZ78, a Bacterium Antagonistic to Plant-Pathogenic Oomycetes.</title>
        <authorList>
            <person name="Puopolo G."/>
            <person name="Sonego P."/>
            <person name="Engelen K."/>
            <person name="Pertot I."/>
        </authorList>
    </citation>
    <scope>NUCLEOTIDE SEQUENCE [LARGE SCALE GENOMIC DNA]</scope>
    <source>
        <strain evidence="22 23">AZ78</strain>
    </source>
</reference>
<name>A0A108U5J3_9GAMM</name>
<dbReference type="GO" id="GO:0004129">
    <property type="term" value="F:cytochrome-c oxidase activity"/>
    <property type="evidence" value="ECO:0007669"/>
    <property type="project" value="InterPro"/>
</dbReference>
<dbReference type="Pfam" id="PF00116">
    <property type="entry name" value="COX2"/>
    <property type="match status" value="1"/>
</dbReference>
<evidence type="ECO:0000256" key="13">
    <source>
        <dbReference type="ARBA" id="ARBA00023139"/>
    </source>
</evidence>
<keyword evidence="4" id="KW-0813">Transport</keyword>
<keyword evidence="9" id="KW-0249">Electron transport</keyword>
<protein>
    <recommendedName>
        <fullName evidence="3">Cytochrome bo(3) ubiquinol oxidase subunit 2</fullName>
    </recommendedName>
    <alternativeName>
        <fullName evidence="18">Cytochrome o ubiquinol oxidase subunit 2</fullName>
    </alternativeName>
    <alternativeName>
        <fullName evidence="15">Oxidase bo(3) subunit 2</fullName>
    </alternativeName>
    <alternativeName>
        <fullName evidence="16">Ubiquinol oxidase polypeptide II</fullName>
    </alternativeName>
    <alternativeName>
        <fullName evidence="17">Ubiquinol oxidase subunit 2</fullName>
    </alternativeName>
</protein>
<dbReference type="Proteomes" id="UP000023435">
    <property type="component" value="Unassembled WGS sequence"/>
</dbReference>
<dbReference type="CDD" id="cd04212">
    <property type="entry name" value="CuRO_UO_II"/>
    <property type="match status" value="1"/>
</dbReference>
<feature type="domain" description="Cytochrome oxidase subunit II copper A binding" evidence="20">
    <location>
        <begin position="170"/>
        <end position="282"/>
    </location>
</feature>
<dbReference type="GO" id="GO:0016682">
    <property type="term" value="F:oxidoreductase activity, acting on diphenols and related substances as donors, oxygen as acceptor"/>
    <property type="evidence" value="ECO:0007669"/>
    <property type="project" value="InterPro"/>
</dbReference>
<evidence type="ECO:0000256" key="12">
    <source>
        <dbReference type="ARBA" id="ARBA00023136"/>
    </source>
</evidence>